<proteinExistence type="predicted"/>
<dbReference type="EnsemblFungi" id="FOXG_14203T0">
    <property type="protein sequence ID" value="FOXG_14203P0"/>
    <property type="gene ID" value="FOXG_14203"/>
</dbReference>
<dbReference type="Proteomes" id="UP000002489">
    <property type="component" value="Unassembled WGS sequence"/>
</dbReference>
<evidence type="ECO:0000313" key="2">
    <source>
        <dbReference type="Proteomes" id="UP000002489"/>
    </source>
</evidence>
<evidence type="ECO:0000313" key="1">
    <source>
        <dbReference type="EnsemblFungi" id="FOXG_14203P0"/>
    </source>
</evidence>
<dbReference type="AlphaFoldDB" id="A0A0D2YD21"/>
<reference evidence="1" key="2">
    <citation type="submission" date="2025-08" db="UniProtKB">
        <authorList>
            <consortium name="EnsemblFungi"/>
        </authorList>
    </citation>
    <scope>IDENTIFICATION</scope>
    <source>
        <strain evidence="1">4287 / CBS 123668 / FGSC 9935 / NRRL 34936</strain>
    </source>
</reference>
<reference evidence="2" key="1">
    <citation type="journal article" date="2012" name="Mol. Plant Microbe Interact.">
        <title>A highly conserved effector in Fusarium oxysporum is required for full virulence on Arabidopsis.</title>
        <authorList>
            <person name="Thatcher L.F."/>
            <person name="Gardiner D.M."/>
            <person name="Kazan K."/>
            <person name="Manners J."/>
        </authorList>
    </citation>
    <scope>NUCLEOTIDE SEQUENCE [LARGE SCALE GENOMIC DNA]</scope>
    <source>
        <strain evidence="2">Fo5176</strain>
    </source>
</reference>
<sequence length="103" mass="11814">MPVPPSRYESTDLVIFNPEDERNCGMPEAVLQYFNSKVVPDCTEPTQEQWKRFTRNKGSGYERTEFLVRQVPLYRYRPNDGAAVICGLSITLLGSLGWKWIVG</sequence>
<dbReference type="VEuPathDB" id="FungiDB:FOXG_14203"/>
<gene>
    <name evidence="1" type="primary">28955393</name>
</gene>
<protein>
    <submittedName>
        <fullName evidence="1">Uncharacterized protein</fullName>
    </submittedName>
</protein>
<organism evidence="1 2">
    <name type="scientific">Fusarium oxysporum (strain Fo5176)</name>
    <name type="common">Fusarium vascular wilt</name>
    <dbReference type="NCBI Taxonomy" id="660025"/>
    <lineage>
        <taxon>Eukaryota</taxon>
        <taxon>Fungi</taxon>
        <taxon>Dikarya</taxon>
        <taxon>Ascomycota</taxon>
        <taxon>Pezizomycotina</taxon>
        <taxon>Sordariomycetes</taxon>
        <taxon>Hypocreomycetidae</taxon>
        <taxon>Hypocreales</taxon>
        <taxon>Nectriaceae</taxon>
        <taxon>Fusarium</taxon>
        <taxon>Fusarium oxysporum species complex</taxon>
    </lineage>
</organism>
<accession>A0A0D2YD21</accession>
<name>A0A0D2YD21_FUSOF</name>